<name>A0A8H5P708_GIBSU</name>
<feature type="transmembrane region" description="Helical" evidence="1">
    <location>
        <begin position="372"/>
        <end position="391"/>
    </location>
</feature>
<evidence type="ECO:0000256" key="1">
    <source>
        <dbReference type="SAM" id="Phobius"/>
    </source>
</evidence>
<dbReference type="GeneID" id="59309828"/>
<proteinExistence type="predicted"/>
<keyword evidence="1" id="KW-1133">Transmembrane helix</keyword>
<keyword evidence="1" id="KW-0812">Transmembrane</keyword>
<sequence>MANVLSDFVPMPPSEHTGKTLIWLIILVVSRGYMNANNIVYGHRSGIIPVLIHAFEFPRAWDSQWWQCPPNGLDVDNQALGYGSTARTSIQARLWCRYHHGLARPIRWCLQSVGLGPVPTVDDGQIQPPTPRRYTPYRRLEDPKMPLAESELLAASSDDETTISEPQLLVIYGPNAIAIPMTGRGCGHRSCTEDAVCNEILHSLDRKHMWTMCNNLVYTNALVYGMSLALDWGCATIIAVAVWTARSSFDIQQHQLIRRFSLYVREVEQAARQLRRSYFDDVNYGYSRPIDILILNGKSWTWCRAETVPSRGNTWLKLSLPTKNFVFAVSDVVIELWTLTVHTILPWHWVGLMVNLAYAAVVGSADAYGWKGMSSAFLAVLAIKCILYGFAPAGHVLYKWISGGTWVLAWYLILFKAMTNVSVQFLVHALMSWLFPDAEVESVVDNVVGVLNVTTEARIDKDLPRNKFGPVRSRFQRSLDNRVALP</sequence>
<dbReference type="AlphaFoldDB" id="A0A8H5P708"/>
<comment type="caution">
    <text evidence="2">The sequence shown here is derived from an EMBL/GenBank/DDBJ whole genome shotgun (WGS) entry which is preliminary data.</text>
</comment>
<accession>A0A8H5P708</accession>
<reference evidence="2 3" key="1">
    <citation type="submission" date="2020-05" db="EMBL/GenBank/DDBJ databases">
        <title>Identification and distribution of gene clusters putatively required for synthesis of sphingolipid metabolism inhibitors in phylogenetically diverse species of the filamentous fungus Fusarium.</title>
        <authorList>
            <person name="Kim H.-S."/>
            <person name="Busman M."/>
            <person name="Brown D.W."/>
            <person name="Divon H."/>
            <person name="Uhlig S."/>
            <person name="Proctor R.H."/>
        </authorList>
    </citation>
    <scope>NUCLEOTIDE SEQUENCE [LARGE SCALE GENOMIC DNA]</scope>
    <source>
        <strain evidence="2 3">NRRL 66333</strain>
    </source>
</reference>
<evidence type="ECO:0000313" key="3">
    <source>
        <dbReference type="Proteomes" id="UP000547976"/>
    </source>
</evidence>
<keyword evidence="3" id="KW-1185">Reference proteome</keyword>
<feature type="transmembrane region" description="Helical" evidence="1">
    <location>
        <begin position="20"/>
        <end position="36"/>
    </location>
</feature>
<dbReference type="RefSeq" id="XP_036533966.1">
    <property type="nucleotide sequence ID" value="XM_036675110.1"/>
</dbReference>
<evidence type="ECO:0000313" key="2">
    <source>
        <dbReference type="EMBL" id="KAF5591223.1"/>
    </source>
</evidence>
<gene>
    <name evidence="2" type="ORF">FSUBG_10524</name>
</gene>
<dbReference type="EMBL" id="JAAOAV010000184">
    <property type="protein sequence ID" value="KAF5591223.1"/>
    <property type="molecule type" value="Genomic_DNA"/>
</dbReference>
<organism evidence="2 3">
    <name type="scientific">Gibberella subglutinans</name>
    <name type="common">Fusarium subglutinans</name>
    <dbReference type="NCBI Taxonomy" id="42677"/>
    <lineage>
        <taxon>Eukaryota</taxon>
        <taxon>Fungi</taxon>
        <taxon>Dikarya</taxon>
        <taxon>Ascomycota</taxon>
        <taxon>Pezizomycotina</taxon>
        <taxon>Sordariomycetes</taxon>
        <taxon>Hypocreomycetidae</taxon>
        <taxon>Hypocreales</taxon>
        <taxon>Nectriaceae</taxon>
        <taxon>Fusarium</taxon>
        <taxon>Fusarium fujikuroi species complex</taxon>
    </lineage>
</organism>
<dbReference type="Proteomes" id="UP000547976">
    <property type="component" value="Unassembled WGS sequence"/>
</dbReference>
<protein>
    <submittedName>
        <fullName evidence="2">Uncharacterized protein</fullName>
    </submittedName>
</protein>
<dbReference type="OrthoDB" id="10541043at2759"/>
<keyword evidence="1" id="KW-0472">Membrane</keyword>
<feature type="transmembrane region" description="Helical" evidence="1">
    <location>
        <begin position="347"/>
        <end position="365"/>
    </location>
</feature>
<feature type="transmembrane region" description="Helical" evidence="1">
    <location>
        <begin position="216"/>
        <end position="243"/>
    </location>
</feature>